<gene>
    <name evidence="1" type="ORF">GLOINDRAFT_33639</name>
</gene>
<dbReference type="EMBL" id="KI291074">
    <property type="protein sequence ID" value="ESA06838.1"/>
    <property type="molecule type" value="Genomic_DNA"/>
</dbReference>
<dbReference type="VEuPathDB" id="FungiDB:RhiirFUN_024285"/>
<name>U9TKK8_RHIID</name>
<proteinExistence type="predicted"/>
<reference evidence="1" key="1">
    <citation type="submission" date="2013-07" db="EMBL/GenBank/DDBJ databases">
        <title>The genome of an arbuscular mycorrhizal fungus provides insights into the evolution of the oldest plant symbiosis.</title>
        <authorList>
            <consortium name="DOE Joint Genome Institute"/>
            <person name="Tisserant E."/>
            <person name="Malbreil M."/>
            <person name="Kuo A."/>
            <person name="Kohler A."/>
            <person name="Symeonidi A."/>
            <person name="Balestrini R."/>
            <person name="Charron P."/>
            <person name="Duensing N."/>
            <person name="Frei-dit-Frey N."/>
            <person name="Gianinazzi-Pearson V."/>
            <person name="Gilbert B."/>
            <person name="Handa Y."/>
            <person name="Hijri M."/>
            <person name="Kaul R."/>
            <person name="Kawaguchi M."/>
            <person name="Krajinski F."/>
            <person name="Lammers P."/>
            <person name="Lapierre D."/>
            <person name="Masclaux F.G."/>
            <person name="Murat C."/>
            <person name="Morin E."/>
            <person name="Ndikumana S."/>
            <person name="Pagni M."/>
            <person name="Petitpierre D."/>
            <person name="Requena N."/>
            <person name="Rosikiewicz P."/>
            <person name="Riley R."/>
            <person name="Saito K."/>
            <person name="San Clemente H."/>
            <person name="Shapiro H."/>
            <person name="van Tuinen D."/>
            <person name="Becard G."/>
            <person name="Bonfante P."/>
            <person name="Paszkowski U."/>
            <person name="Shachar-Hill Y."/>
            <person name="Young J.P."/>
            <person name="Sanders I.R."/>
            <person name="Henrissat B."/>
            <person name="Rensing S.A."/>
            <person name="Grigoriev I.V."/>
            <person name="Corradi N."/>
            <person name="Roux C."/>
            <person name="Martin F."/>
        </authorList>
    </citation>
    <scope>NUCLEOTIDE SEQUENCE</scope>
    <source>
        <strain evidence="1">DAOM 197198</strain>
    </source>
</reference>
<dbReference type="AlphaFoldDB" id="U9TKK8"/>
<dbReference type="eggNOG" id="ENOG502SF0R">
    <property type="taxonomic scope" value="Eukaryota"/>
</dbReference>
<dbReference type="HOGENOM" id="CLU_1051952_0_0_1"/>
<sequence length="242" mass="29031">MVDRIYQVKYALVRFILLDYTTEKRPQNYSDLIKTAQSVFFWTNGRWDQLDVWQKEIFSLIGSVVVVTILHNISAFDDANEVSRHAALKYRAEMIAEYETIDKPSGSQELNPRYIYFTSKTDYIKNWLKKSEKARKSHRNYLAEIENDLWHYDDDGDVEDYYYDSNNKRKNWNHFQNYSYVSPNVGIPLSLYWFVDKDENNKKFQPSLMTSSIMRKEIIYNDVKILQEKIQHLIFILQNQQN</sequence>
<evidence type="ECO:0000313" key="1">
    <source>
        <dbReference type="EMBL" id="ESA06838.1"/>
    </source>
</evidence>
<accession>U9TKK8</accession>
<organism evidence="1">
    <name type="scientific">Rhizophagus irregularis (strain DAOM 181602 / DAOM 197198 / MUCL 43194)</name>
    <name type="common">Arbuscular mycorrhizal fungus</name>
    <name type="synonym">Glomus intraradices</name>
    <dbReference type="NCBI Taxonomy" id="747089"/>
    <lineage>
        <taxon>Eukaryota</taxon>
        <taxon>Fungi</taxon>
        <taxon>Fungi incertae sedis</taxon>
        <taxon>Mucoromycota</taxon>
        <taxon>Glomeromycotina</taxon>
        <taxon>Glomeromycetes</taxon>
        <taxon>Glomerales</taxon>
        <taxon>Glomeraceae</taxon>
        <taxon>Rhizophagus</taxon>
    </lineage>
</organism>
<protein>
    <submittedName>
        <fullName evidence="1">Uncharacterized protein</fullName>
    </submittedName>
</protein>